<keyword evidence="2" id="KW-0238">DNA-binding</keyword>
<dbReference type="GO" id="GO:0003677">
    <property type="term" value="F:DNA binding"/>
    <property type="evidence" value="ECO:0007669"/>
    <property type="project" value="UniProtKB-KW"/>
</dbReference>
<keyword evidence="3" id="KW-0540">Nuclease</keyword>
<dbReference type="GO" id="GO:0009307">
    <property type="term" value="P:DNA restriction-modification system"/>
    <property type="evidence" value="ECO:0007669"/>
    <property type="project" value="UniProtKB-KW"/>
</dbReference>
<comment type="caution">
    <text evidence="3">The sequence shown here is derived from an EMBL/GenBank/DDBJ whole genome shotgun (WGS) entry which is preliminary data.</text>
</comment>
<proteinExistence type="predicted"/>
<dbReference type="SUPFAM" id="SSF116734">
    <property type="entry name" value="DNA methylase specificity domain"/>
    <property type="match status" value="1"/>
</dbReference>
<evidence type="ECO:0000313" key="3">
    <source>
        <dbReference type="EMBL" id="MBO3795983.1"/>
    </source>
</evidence>
<dbReference type="GO" id="GO:0004519">
    <property type="term" value="F:endonuclease activity"/>
    <property type="evidence" value="ECO:0007669"/>
    <property type="project" value="UniProtKB-KW"/>
</dbReference>
<evidence type="ECO:0000256" key="1">
    <source>
        <dbReference type="ARBA" id="ARBA00022747"/>
    </source>
</evidence>
<organism evidence="3 4">
    <name type="scientific">Bacillus subtilis</name>
    <dbReference type="NCBI Taxonomy" id="1423"/>
    <lineage>
        <taxon>Bacteria</taxon>
        <taxon>Bacillati</taxon>
        <taxon>Bacillota</taxon>
        <taxon>Bacilli</taxon>
        <taxon>Bacillales</taxon>
        <taxon>Bacillaceae</taxon>
        <taxon>Bacillus</taxon>
    </lineage>
</organism>
<gene>
    <name evidence="3" type="ORF">J5227_17115</name>
</gene>
<reference evidence="3" key="1">
    <citation type="submission" date="2021-03" db="EMBL/GenBank/DDBJ databases">
        <title>Isolation of Bacillus subtilis from fermented food sample.</title>
        <authorList>
            <person name="Lakshmanan V."/>
            <person name="Athira K."/>
            <person name="Rajagopal K."/>
        </authorList>
    </citation>
    <scope>NUCLEOTIDE SEQUENCE</scope>
    <source>
        <strain evidence="3">S1</strain>
    </source>
</reference>
<protein>
    <submittedName>
        <fullName evidence="3">Restriction endonuclease subunit S</fullName>
    </submittedName>
</protein>
<dbReference type="RefSeq" id="WP_206734616.1">
    <property type="nucleotide sequence ID" value="NZ_CP035391.1"/>
</dbReference>
<evidence type="ECO:0000313" key="4">
    <source>
        <dbReference type="Proteomes" id="UP000665181"/>
    </source>
</evidence>
<dbReference type="Gene3D" id="3.90.220.20">
    <property type="entry name" value="DNA methylase specificity domains"/>
    <property type="match status" value="1"/>
</dbReference>
<dbReference type="EMBL" id="JAGFPW010000018">
    <property type="protein sequence ID" value="MBO3795983.1"/>
    <property type="molecule type" value="Genomic_DNA"/>
</dbReference>
<sequence>MESATKTVKNYIVPLPPLDEQNLIVERIEELMPYVDQYDKA</sequence>
<keyword evidence="3" id="KW-0255">Endonuclease</keyword>
<keyword evidence="3" id="KW-0378">Hydrolase</keyword>
<accession>A0A8I1WIS4</accession>
<dbReference type="InterPro" id="IPR044946">
    <property type="entry name" value="Restrct_endonuc_typeI_TRD_sf"/>
</dbReference>
<evidence type="ECO:0000256" key="2">
    <source>
        <dbReference type="ARBA" id="ARBA00023125"/>
    </source>
</evidence>
<keyword evidence="1" id="KW-0680">Restriction system</keyword>
<dbReference type="Proteomes" id="UP000665181">
    <property type="component" value="Unassembled WGS sequence"/>
</dbReference>
<dbReference type="AlphaFoldDB" id="A0A8I1WIS4"/>
<name>A0A8I1WIS4_BACIU</name>